<evidence type="ECO:0000313" key="2">
    <source>
        <dbReference type="EMBL" id="KAK7046279.1"/>
    </source>
</evidence>
<comment type="caution">
    <text evidence="2">The sequence shown here is derived from an EMBL/GenBank/DDBJ whole genome shotgun (WGS) entry which is preliminary data.</text>
</comment>
<evidence type="ECO:0000256" key="1">
    <source>
        <dbReference type="SAM" id="MobiDB-lite"/>
    </source>
</evidence>
<organism evidence="2 3">
    <name type="scientific">Favolaschia claudopus</name>
    <dbReference type="NCBI Taxonomy" id="2862362"/>
    <lineage>
        <taxon>Eukaryota</taxon>
        <taxon>Fungi</taxon>
        <taxon>Dikarya</taxon>
        <taxon>Basidiomycota</taxon>
        <taxon>Agaricomycotina</taxon>
        <taxon>Agaricomycetes</taxon>
        <taxon>Agaricomycetidae</taxon>
        <taxon>Agaricales</taxon>
        <taxon>Marasmiineae</taxon>
        <taxon>Mycenaceae</taxon>
        <taxon>Favolaschia</taxon>
    </lineage>
</organism>
<evidence type="ECO:0000313" key="3">
    <source>
        <dbReference type="Proteomes" id="UP001362999"/>
    </source>
</evidence>
<feature type="region of interest" description="Disordered" evidence="1">
    <location>
        <begin position="220"/>
        <end position="286"/>
    </location>
</feature>
<dbReference type="AlphaFoldDB" id="A0AAW0D4Y7"/>
<feature type="compositionally biased region" description="Polar residues" evidence="1">
    <location>
        <begin position="272"/>
        <end position="286"/>
    </location>
</feature>
<dbReference type="EMBL" id="JAWWNJ010000010">
    <property type="protein sequence ID" value="KAK7046279.1"/>
    <property type="molecule type" value="Genomic_DNA"/>
</dbReference>
<feature type="compositionally biased region" description="Basic and acidic residues" evidence="1">
    <location>
        <begin position="307"/>
        <end position="325"/>
    </location>
</feature>
<proteinExistence type="predicted"/>
<protein>
    <submittedName>
        <fullName evidence="2">Uncharacterized protein</fullName>
    </submittedName>
</protein>
<accession>A0AAW0D4Y7</accession>
<name>A0AAW0D4Y7_9AGAR</name>
<dbReference type="Proteomes" id="UP001362999">
    <property type="component" value="Unassembled WGS sequence"/>
</dbReference>
<feature type="region of interest" description="Disordered" evidence="1">
    <location>
        <begin position="302"/>
        <end position="334"/>
    </location>
</feature>
<feature type="compositionally biased region" description="Low complexity" evidence="1">
    <location>
        <begin position="243"/>
        <end position="255"/>
    </location>
</feature>
<sequence>MLDLPLQESWGKLESGLRHLLRAMYKVFGSNPSVGMIDFLPRYFAWPKRFGYAQTYRNRESAKIVAERTRNSFLPLMATITMMFLVFEGQGWANWRDRVLETSGLHSAWFAEVESSAVGDLRLPRVGGIFDFSDPDDMSNFARDSGRHKLEWLVNLICSFNPPIPLYFYWGKITGEPEYRMPSYLRDKSFYPDLTEIHHLKSLPGEVAFSSWSCSRGQDSSVGTWQPDHKTHPSRLPSHRPVSDSTARSASTAAAIPENPVPRTEVPAHSPAETQSYPQPERNSGQLHGEDIHRFLARQKAHNAQLEAKESPKLRKERLQREAHAAKGSPPGKKGARVFVWEAEDNYLVRRAINRVDAADRWDEFTDNQRFYNSFRNEWDLCVALALNEEPEGYDSDEDPGSEAPHLPGVPNDFMPEEEIGNLPIASDILRSYDAECGEVDDDVEPGEVDDWTPPLYEPYHDMSVIPSMRFGFTRPVSPPNHSQAFANKLCLKTLGDEKWPDLQKSQYNGLPSFFAYMQAAKSLNDIPANLLDLRQEVSDISNSTNWAVAVSQERLNGELFYILRPKTRHMGDNDNYILLKSAATVLHVLRMGWGPDLDDIILNLLSYGIEFHVCVHRWASFHHQCSGMGRYGHQYTGLGYRRVGYRPTALDHQRYEELRNDFLLSPRGRAALFAGGIVGRLARESFVMVKEACRGPSSEASYTGLQLWDGHRPTAYWDDFLTEEDIDLICGVYEIGTGVYRGESS</sequence>
<gene>
    <name evidence="2" type="ORF">R3P38DRAFT_2507877</name>
</gene>
<keyword evidence="3" id="KW-1185">Reference proteome</keyword>
<reference evidence="2 3" key="1">
    <citation type="journal article" date="2024" name="J Genomics">
        <title>Draft genome sequencing and assembly of Favolaschia claudopus CIRM-BRFM 2984 isolated from oak limbs.</title>
        <authorList>
            <person name="Navarro D."/>
            <person name="Drula E."/>
            <person name="Chaduli D."/>
            <person name="Cazenave R."/>
            <person name="Ahrendt S."/>
            <person name="Wang J."/>
            <person name="Lipzen A."/>
            <person name="Daum C."/>
            <person name="Barry K."/>
            <person name="Grigoriev I.V."/>
            <person name="Favel A."/>
            <person name="Rosso M.N."/>
            <person name="Martin F."/>
        </authorList>
    </citation>
    <scope>NUCLEOTIDE SEQUENCE [LARGE SCALE GENOMIC DNA]</scope>
    <source>
        <strain evidence="2 3">CIRM-BRFM 2984</strain>
    </source>
</reference>